<dbReference type="Pfam" id="PF19614">
    <property type="entry name" value="DUF6119"/>
    <property type="match status" value="1"/>
</dbReference>
<sequence length="506" mass="55621">MAEAPAVLYSGVIDHQRPPEWAGTVVGLTGVQPSVANRTAAAALLLLVDGEVFALTYGLGHHLIAPGYLAPGFGLAFNLRALGPGAVRHVTHTAMDARGRTDRNSVAVDQRIDTFGIEQYGEIVTRLVGKPKDIPLTFTQGRSRTAQITGSDSLRIHLGQHPEALVADLREILRIYREEKEDTEFGFITRVRPLKSSDPRRTELDTSLDAMLGPDGPQERLALTVPTIHLDGEEATSAYVLKVARARHMLTGDLALDPVRDAVAGLEPGQRLKALKRGSIQGYADEEATEATSSAIPAHKWIAAEANLGSSRFFHHEGQWFEIGDQHTEILHDQVDAILAEPSDIALPDWEPEQKDERTYNEWAAGETEGYTCLDRKLLYTQQHPHGIEGCDLLGPNNELIHVKRAASTAPLSHLFQQGRIAIEALLFDREAREKFVARTRAVDPDRELPDDWLPTTVVFAISLPNHENVSSRSLFTFAQVSLLQTFTALRNLGIKVAVTNITTVK</sequence>
<organism evidence="1 2">
    <name type="scientific">Lipingzhangella halophila</name>
    <dbReference type="NCBI Taxonomy" id="1783352"/>
    <lineage>
        <taxon>Bacteria</taxon>
        <taxon>Bacillati</taxon>
        <taxon>Actinomycetota</taxon>
        <taxon>Actinomycetes</taxon>
        <taxon>Streptosporangiales</taxon>
        <taxon>Nocardiopsidaceae</taxon>
        <taxon>Lipingzhangella</taxon>
    </lineage>
</organism>
<proteinExistence type="predicted"/>
<dbReference type="Proteomes" id="UP000523007">
    <property type="component" value="Unassembled WGS sequence"/>
</dbReference>
<name>A0A7W7RLW0_9ACTN</name>
<protein>
    <submittedName>
        <fullName evidence="1">Uncharacterized protein (TIGR04141 family)</fullName>
    </submittedName>
</protein>
<comment type="caution">
    <text evidence="1">The sequence shown here is derived from an EMBL/GenBank/DDBJ whole genome shotgun (WGS) entry which is preliminary data.</text>
</comment>
<gene>
    <name evidence="1" type="ORF">F4561_005191</name>
</gene>
<dbReference type="EMBL" id="JACHJT010000001">
    <property type="protein sequence ID" value="MBB4934371.1"/>
    <property type="molecule type" value="Genomic_DNA"/>
</dbReference>
<dbReference type="NCBIfam" id="TIGR04141">
    <property type="entry name" value="TIGR04141 family sporadically distributed protein"/>
    <property type="match status" value="1"/>
</dbReference>
<dbReference type="AlphaFoldDB" id="A0A7W7RLW0"/>
<accession>A0A7W7RLW0</accession>
<reference evidence="1 2" key="1">
    <citation type="submission" date="2020-08" db="EMBL/GenBank/DDBJ databases">
        <title>Sequencing the genomes of 1000 actinobacteria strains.</title>
        <authorList>
            <person name="Klenk H.-P."/>
        </authorList>
    </citation>
    <scope>NUCLEOTIDE SEQUENCE [LARGE SCALE GENOMIC DNA]</scope>
    <source>
        <strain evidence="1 2">DSM 102030</strain>
    </source>
</reference>
<dbReference type="InterPro" id="IPR026487">
    <property type="entry name" value="CHP04141"/>
</dbReference>
<keyword evidence="2" id="KW-1185">Reference proteome</keyword>
<evidence type="ECO:0000313" key="2">
    <source>
        <dbReference type="Proteomes" id="UP000523007"/>
    </source>
</evidence>
<evidence type="ECO:0000313" key="1">
    <source>
        <dbReference type="EMBL" id="MBB4934371.1"/>
    </source>
</evidence>